<organism evidence="2 3">
    <name type="scientific">Pantoea cypripedii</name>
    <name type="common">Pectobacterium cypripedii</name>
    <name type="synonym">Erwinia cypripedii</name>
    <dbReference type="NCBI Taxonomy" id="55209"/>
    <lineage>
        <taxon>Bacteria</taxon>
        <taxon>Pseudomonadati</taxon>
        <taxon>Pseudomonadota</taxon>
        <taxon>Gammaproteobacteria</taxon>
        <taxon>Enterobacterales</taxon>
        <taxon>Erwiniaceae</taxon>
        <taxon>Pantoea</taxon>
    </lineage>
</organism>
<evidence type="ECO:0000313" key="3">
    <source>
        <dbReference type="Proteomes" id="UP000502005"/>
    </source>
</evidence>
<feature type="compositionally biased region" description="Polar residues" evidence="1">
    <location>
        <begin position="14"/>
        <end position="26"/>
    </location>
</feature>
<evidence type="ECO:0000256" key="1">
    <source>
        <dbReference type="SAM" id="MobiDB-lite"/>
    </source>
</evidence>
<dbReference type="Proteomes" id="UP000502005">
    <property type="component" value="Plasmid pNE1B"/>
</dbReference>
<feature type="region of interest" description="Disordered" evidence="1">
    <location>
        <begin position="1"/>
        <end position="26"/>
    </location>
</feature>
<sequence length="382" mass="43073">MTAIGTNRHYPSMDTENVKGSASVTKTDNAIENDSVDDIDTVMGYYGTTNLNTDKVISILKEIVEIPKSYIISDDEEYIAALVQDTRDLIDYLERHPQAFLSPSQLLLLINDHQKRKREGDFKDDANHIDMRAEMILWQFTLNAQKLDLAFKSANLQANSTILSGLMDFANCMLVAKEPGNPVFNNEQVKQRDDNLVFYRDALDKADKQLQSQARNNPIFILDSNSKFKSQGLKDDKTSDSNPMSKPAVKTDNSATSKPTLPEPAEKAAKEEAVDNRTEKEKADEIKDIKKAISKHQQNIAGILGTKSAVADFYAQLLHDSLDIFKKVCKAVDRQNYQDKGRQKEDKLQLDHLIRQLMSQDLFKIFSIIGTCKEIYQGGMKA</sequence>
<geneLocation type="plasmid" evidence="3">
    <name>pne1b</name>
</geneLocation>
<dbReference type="AlphaFoldDB" id="A0A6B9G543"/>
<reference evidence="2 3" key="1">
    <citation type="submission" date="2017-11" db="EMBL/GenBank/DDBJ databases">
        <title>Genome sequence of Pantoea cypripedii NE1.</title>
        <authorList>
            <person name="Nascimento F.X."/>
        </authorList>
    </citation>
    <scope>NUCLEOTIDE SEQUENCE [LARGE SCALE GENOMIC DNA]</scope>
    <source>
        <strain evidence="2 3">NE1</strain>
        <plasmid evidence="3">pne1b</plasmid>
    </source>
</reference>
<feature type="compositionally biased region" description="Basic and acidic residues" evidence="1">
    <location>
        <begin position="264"/>
        <end position="282"/>
    </location>
</feature>
<evidence type="ECO:0000313" key="2">
    <source>
        <dbReference type="EMBL" id="QGY32168.1"/>
    </source>
</evidence>
<dbReference type="RefSeq" id="WP_208718064.1">
    <property type="nucleotide sequence ID" value="NZ_CP024770.1"/>
</dbReference>
<protein>
    <submittedName>
        <fullName evidence="2">Uncharacterized protein</fullName>
    </submittedName>
</protein>
<name>A0A6B9G543_PANCY</name>
<proteinExistence type="predicted"/>
<keyword evidence="2" id="KW-0614">Plasmid</keyword>
<feature type="region of interest" description="Disordered" evidence="1">
    <location>
        <begin position="229"/>
        <end position="282"/>
    </location>
</feature>
<gene>
    <name evidence="2" type="ORF">CUN67_24555</name>
</gene>
<accession>A0A6B9G543</accession>
<dbReference type="EMBL" id="CP024770">
    <property type="protein sequence ID" value="QGY32168.1"/>
    <property type="molecule type" value="Genomic_DNA"/>
</dbReference>